<evidence type="ECO:0000313" key="2">
    <source>
        <dbReference type="Proteomes" id="UP000550401"/>
    </source>
</evidence>
<protein>
    <submittedName>
        <fullName evidence="1">Uncharacterized protein</fullName>
    </submittedName>
</protein>
<sequence>MADYSVKWTEARCTPMHVWQRPLPQELALMKATLPSVLAILLFADCSLACEHDLSGVWKSDADASMSFNRANAKLQSKTDAFLAALLGHLTLTFAGHELHEVMPDIEVPVAGQSKPFSGSDKRKPYKILFCSASMIVWSAKRSFAEGEEATTFNFVDADTFWVYAGSTEPGLPDLHAREYFRRVR</sequence>
<proteinExistence type="predicted"/>
<dbReference type="Proteomes" id="UP000550401">
    <property type="component" value="Unassembled WGS sequence"/>
</dbReference>
<gene>
    <name evidence="1" type="ORF">FHW12_001733</name>
</gene>
<evidence type="ECO:0000313" key="1">
    <source>
        <dbReference type="EMBL" id="MBA8887519.1"/>
    </source>
</evidence>
<reference evidence="1 2" key="1">
    <citation type="submission" date="2020-07" db="EMBL/GenBank/DDBJ databases">
        <title>Genomic Encyclopedia of Type Strains, Phase IV (KMG-V): Genome sequencing to study the core and pangenomes of soil and plant-associated prokaryotes.</title>
        <authorList>
            <person name="Whitman W."/>
        </authorList>
    </citation>
    <scope>NUCLEOTIDE SEQUENCE [LARGE SCALE GENOMIC DNA]</scope>
    <source>
        <strain evidence="1 2">RH2WT43</strain>
    </source>
</reference>
<dbReference type="EMBL" id="JACGXL010000002">
    <property type="protein sequence ID" value="MBA8887519.1"/>
    <property type="molecule type" value="Genomic_DNA"/>
</dbReference>
<organism evidence="1 2">
    <name type="scientific">Dokdonella fugitiva</name>
    <dbReference type="NCBI Taxonomy" id="328517"/>
    <lineage>
        <taxon>Bacteria</taxon>
        <taxon>Pseudomonadati</taxon>
        <taxon>Pseudomonadota</taxon>
        <taxon>Gammaproteobacteria</taxon>
        <taxon>Lysobacterales</taxon>
        <taxon>Rhodanobacteraceae</taxon>
        <taxon>Dokdonella</taxon>
    </lineage>
</organism>
<name>A0A839F0V2_9GAMM</name>
<dbReference type="AlphaFoldDB" id="A0A839F0V2"/>
<dbReference type="RefSeq" id="WP_182530580.1">
    <property type="nucleotide sequence ID" value="NZ_JACGXL010000002.1"/>
</dbReference>
<comment type="caution">
    <text evidence="1">The sequence shown here is derived from an EMBL/GenBank/DDBJ whole genome shotgun (WGS) entry which is preliminary data.</text>
</comment>
<accession>A0A839F0V2</accession>
<keyword evidence="2" id="KW-1185">Reference proteome</keyword>